<evidence type="ECO:0000313" key="2">
    <source>
        <dbReference type="Proteomes" id="UP000016927"/>
    </source>
</evidence>
<sequence>MIRLIFNLIYFQFAFLSRNIHEKEQLLKLFIAEGNNDANIESWALNRSKIVPEILNLFKETLTKVLDILSELHKKFDFDIVYHLILKTNMKIKNLWQSILRNICNFKIL</sequence>
<dbReference type="AlphaFoldDB" id="R0KNM8"/>
<keyword evidence="2" id="KW-1185">Reference proteome</keyword>
<accession>R0KNM8</accession>
<name>R0KNM8_NOSB1</name>
<dbReference type="HOGENOM" id="CLU_2184707_0_0_1"/>
<dbReference type="EMBL" id="KB909378">
    <property type="protein sequence ID" value="EOB12286.1"/>
    <property type="molecule type" value="Genomic_DNA"/>
</dbReference>
<protein>
    <submittedName>
        <fullName evidence="1">Uncharacterized protein</fullName>
    </submittedName>
</protein>
<gene>
    <name evidence="1" type="ORF">NBO_470g0001</name>
</gene>
<organism evidence="1 2">
    <name type="scientific">Nosema bombycis (strain CQ1 / CVCC 102059)</name>
    <name type="common">Microsporidian parasite</name>
    <name type="synonym">Pebrine of silkworm</name>
    <dbReference type="NCBI Taxonomy" id="578461"/>
    <lineage>
        <taxon>Eukaryota</taxon>
        <taxon>Fungi</taxon>
        <taxon>Fungi incertae sedis</taxon>
        <taxon>Microsporidia</taxon>
        <taxon>Nosematidae</taxon>
        <taxon>Nosema</taxon>
    </lineage>
</organism>
<reference evidence="1 2" key="1">
    <citation type="journal article" date="2013" name="BMC Genomics">
        <title>Comparative genomics of parasitic silkworm microsporidia reveal an association between genome expansion and host adaptation.</title>
        <authorList>
            <person name="Pan G."/>
            <person name="Xu J."/>
            <person name="Li T."/>
            <person name="Xia Q."/>
            <person name="Liu S.L."/>
            <person name="Zhang G."/>
            <person name="Li S."/>
            <person name="Li C."/>
            <person name="Liu H."/>
            <person name="Yang L."/>
            <person name="Liu T."/>
            <person name="Zhang X."/>
            <person name="Wu Z."/>
            <person name="Fan W."/>
            <person name="Dang X."/>
            <person name="Xiang H."/>
            <person name="Tao M."/>
            <person name="Li Y."/>
            <person name="Hu J."/>
            <person name="Li Z."/>
            <person name="Lin L."/>
            <person name="Luo J."/>
            <person name="Geng L."/>
            <person name="Wang L."/>
            <person name="Long M."/>
            <person name="Wan Y."/>
            <person name="He N."/>
            <person name="Zhang Z."/>
            <person name="Lu C."/>
            <person name="Keeling P.J."/>
            <person name="Wang J."/>
            <person name="Xiang Z."/>
            <person name="Zhou Z."/>
        </authorList>
    </citation>
    <scope>NUCLEOTIDE SEQUENCE [LARGE SCALE GENOMIC DNA]</scope>
    <source>
        <strain evidence="2">CQ1 / CVCC 102059</strain>
    </source>
</reference>
<proteinExistence type="predicted"/>
<dbReference type="VEuPathDB" id="MicrosporidiaDB:NBO_470g0001"/>
<dbReference type="Proteomes" id="UP000016927">
    <property type="component" value="Unassembled WGS sequence"/>
</dbReference>
<evidence type="ECO:0000313" key="1">
    <source>
        <dbReference type="EMBL" id="EOB12286.1"/>
    </source>
</evidence>